<organism evidence="1 2">
    <name type="scientific">Phytophthora nicotianae P1976</name>
    <dbReference type="NCBI Taxonomy" id="1317066"/>
    <lineage>
        <taxon>Eukaryota</taxon>
        <taxon>Sar</taxon>
        <taxon>Stramenopiles</taxon>
        <taxon>Oomycota</taxon>
        <taxon>Peronosporomycetes</taxon>
        <taxon>Peronosporales</taxon>
        <taxon>Peronosporaceae</taxon>
        <taxon>Phytophthora</taxon>
    </lineage>
</organism>
<dbReference type="Proteomes" id="UP000028582">
    <property type="component" value="Unassembled WGS sequence"/>
</dbReference>
<sequence length="222" mass="25357">MEYYLHRYFNPVDDVVNDDFRSVLLISRDSTATGMSPAMWDLGASVKVTANMVDPDWIPTRFNFLRSKPGGTGRESHTDFPNEDLASARAKSLLGYLLALVALQEGTKMRIFPGGDLVHNGVSFEKLNYRVHCYLSYKAALTAPENVQNTLLKHVTCQYCGAKDKGSQVIRNYRKRCKTNPQNEQNRKTRKLREDKGEVECELWPGRMFKPSYIRSHKEKSS</sequence>
<reference evidence="1 2" key="1">
    <citation type="submission" date="2013-11" db="EMBL/GenBank/DDBJ databases">
        <title>The Genome Sequence of Phytophthora parasitica P1976.</title>
        <authorList>
            <consortium name="The Broad Institute Genomics Platform"/>
            <person name="Russ C."/>
            <person name="Tyler B."/>
            <person name="Panabieres F."/>
            <person name="Shan W."/>
            <person name="Tripathy S."/>
            <person name="Grunwald N."/>
            <person name="Machado M."/>
            <person name="Johnson C.S."/>
            <person name="Walker B."/>
            <person name="Young S."/>
            <person name="Zeng Q."/>
            <person name="Gargeya S."/>
            <person name="Fitzgerald M."/>
            <person name="Haas B."/>
            <person name="Abouelleil A."/>
            <person name="Allen A.W."/>
            <person name="Alvarado L."/>
            <person name="Arachchi H.M."/>
            <person name="Berlin A.M."/>
            <person name="Chapman S.B."/>
            <person name="Gainer-Dewar J."/>
            <person name="Goldberg J."/>
            <person name="Griggs A."/>
            <person name="Gujja S."/>
            <person name="Hansen M."/>
            <person name="Howarth C."/>
            <person name="Imamovic A."/>
            <person name="Ireland A."/>
            <person name="Larimer J."/>
            <person name="McCowan C."/>
            <person name="Murphy C."/>
            <person name="Pearson M."/>
            <person name="Poon T.W."/>
            <person name="Priest M."/>
            <person name="Roberts A."/>
            <person name="Saif S."/>
            <person name="Shea T."/>
            <person name="Sisk P."/>
            <person name="Sykes S."/>
            <person name="Wortman J."/>
            <person name="Nusbaum C."/>
            <person name="Birren B."/>
        </authorList>
    </citation>
    <scope>NUCLEOTIDE SEQUENCE [LARGE SCALE GENOMIC DNA]</scope>
    <source>
        <strain evidence="1 2">P1976</strain>
    </source>
</reference>
<evidence type="ECO:0000313" key="1">
    <source>
        <dbReference type="EMBL" id="ETO70309.1"/>
    </source>
</evidence>
<name>A0A080ZUJ8_PHYNI</name>
<comment type="caution">
    <text evidence="1">The sequence shown here is derived from an EMBL/GenBank/DDBJ whole genome shotgun (WGS) entry which is preliminary data.</text>
</comment>
<dbReference type="EMBL" id="ANJA01002357">
    <property type="protein sequence ID" value="ETO70309.1"/>
    <property type="molecule type" value="Genomic_DNA"/>
</dbReference>
<accession>A0A080ZUJ8</accession>
<protein>
    <submittedName>
        <fullName evidence="1">Uncharacterized protein</fullName>
    </submittedName>
</protein>
<dbReference type="AlphaFoldDB" id="A0A080ZUJ8"/>
<proteinExistence type="predicted"/>
<gene>
    <name evidence="1" type="ORF">F444_13197</name>
</gene>
<evidence type="ECO:0000313" key="2">
    <source>
        <dbReference type="Proteomes" id="UP000028582"/>
    </source>
</evidence>